<dbReference type="OMA" id="EYIEVYS"/>
<gene>
    <name evidence="2" type="ORF">KI387_018840</name>
</gene>
<dbReference type="Gene3D" id="3.30.420.10">
    <property type="entry name" value="Ribonuclease H-like superfamily/Ribonuclease H"/>
    <property type="match status" value="1"/>
</dbReference>
<feature type="non-terminal residue" evidence="2">
    <location>
        <position position="174"/>
    </location>
</feature>
<organism evidence="2 3">
    <name type="scientific">Taxus chinensis</name>
    <name type="common">Chinese yew</name>
    <name type="synonym">Taxus wallichiana var. chinensis</name>
    <dbReference type="NCBI Taxonomy" id="29808"/>
    <lineage>
        <taxon>Eukaryota</taxon>
        <taxon>Viridiplantae</taxon>
        <taxon>Streptophyta</taxon>
        <taxon>Embryophyta</taxon>
        <taxon>Tracheophyta</taxon>
        <taxon>Spermatophyta</taxon>
        <taxon>Pinopsida</taxon>
        <taxon>Pinidae</taxon>
        <taxon>Conifers II</taxon>
        <taxon>Cupressales</taxon>
        <taxon>Taxaceae</taxon>
        <taxon>Taxus</taxon>
    </lineage>
</organism>
<dbReference type="Proteomes" id="UP000824469">
    <property type="component" value="Unassembled WGS sequence"/>
</dbReference>
<dbReference type="EMBL" id="JAHRHJ020000004">
    <property type="protein sequence ID" value="KAH9317071.1"/>
    <property type="molecule type" value="Genomic_DNA"/>
</dbReference>
<dbReference type="PANTHER" id="PTHR48475:SF1">
    <property type="entry name" value="RNASE H TYPE-1 DOMAIN-CONTAINING PROTEIN"/>
    <property type="match status" value="1"/>
</dbReference>
<name>A0AA38G6J4_TAXCH</name>
<sequence length="174" mass="19734">RGGGVRVILIPLDGEPMPLSFKLDFECTNNIAKYEALVLGLQNAITVDVKSINSFGNSQLVINQVNGIYQYHNEILQKYKNHVDMLLTTFDRYELQTTPCSTNKFADTMTFLASQIPTSPFESKIFVTVQRLQSPSYLFRDINLVGTIEPDPCDLWYKQFAEYLSLSILPPDLT</sequence>
<dbReference type="CDD" id="cd09279">
    <property type="entry name" value="RNase_HI_like"/>
    <property type="match status" value="1"/>
</dbReference>
<dbReference type="PANTHER" id="PTHR48475">
    <property type="entry name" value="RIBONUCLEASE H"/>
    <property type="match status" value="1"/>
</dbReference>
<comment type="caution">
    <text evidence="2">The sequence shown here is derived from an EMBL/GenBank/DDBJ whole genome shotgun (WGS) entry which is preliminary data.</text>
</comment>
<dbReference type="AlphaFoldDB" id="A0AA38G6J4"/>
<evidence type="ECO:0000313" key="2">
    <source>
        <dbReference type="EMBL" id="KAH9317071.1"/>
    </source>
</evidence>
<proteinExistence type="predicted"/>
<evidence type="ECO:0000259" key="1">
    <source>
        <dbReference type="Pfam" id="PF13456"/>
    </source>
</evidence>
<keyword evidence="3" id="KW-1185">Reference proteome</keyword>
<dbReference type="GO" id="GO:0004523">
    <property type="term" value="F:RNA-DNA hybrid ribonuclease activity"/>
    <property type="evidence" value="ECO:0007669"/>
    <property type="project" value="InterPro"/>
</dbReference>
<dbReference type="GO" id="GO:0003676">
    <property type="term" value="F:nucleic acid binding"/>
    <property type="evidence" value="ECO:0007669"/>
    <property type="project" value="InterPro"/>
</dbReference>
<feature type="non-terminal residue" evidence="2">
    <location>
        <position position="1"/>
    </location>
</feature>
<dbReference type="Pfam" id="PF13456">
    <property type="entry name" value="RVT_3"/>
    <property type="match status" value="1"/>
</dbReference>
<protein>
    <recommendedName>
        <fullName evidence="1">RNase H type-1 domain-containing protein</fullName>
    </recommendedName>
</protein>
<dbReference type="InterPro" id="IPR002156">
    <property type="entry name" value="RNaseH_domain"/>
</dbReference>
<evidence type="ECO:0000313" key="3">
    <source>
        <dbReference type="Proteomes" id="UP000824469"/>
    </source>
</evidence>
<accession>A0AA38G6J4</accession>
<dbReference type="InterPro" id="IPR036397">
    <property type="entry name" value="RNaseH_sf"/>
</dbReference>
<dbReference type="SUPFAM" id="SSF53098">
    <property type="entry name" value="Ribonuclease H-like"/>
    <property type="match status" value="1"/>
</dbReference>
<dbReference type="InterPro" id="IPR012337">
    <property type="entry name" value="RNaseH-like_sf"/>
</dbReference>
<feature type="domain" description="RNase H type-1" evidence="1">
    <location>
        <begin position="24"/>
        <end position="109"/>
    </location>
</feature>
<reference evidence="2 3" key="1">
    <citation type="journal article" date="2021" name="Nat. Plants">
        <title>The Taxus genome provides insights into paclitaxel biosynthesis.</title>
        <authorList>
            <person name="Xiong X."/>
            <person name="Gou J."/>
            <person name="Liao Q."/>
            <person name="Li Y."/>
            <person name="Zhou Q."/>
            <person name="Bi G."/>
            <person name="Li C."/>
            <person name="Du R."/>
            <person name="Wang X."/>
            <person name="Sun T."/>
            <person name="Guo L."/>
            <person name="Liang H."/>
            <person name="Lu P."/>
            <person name="Wu Y."/>
            <person name="Zhang Z."/>
            <person name="Ro D.K."/>
            <person name="Shang Y."/>
            <person name="Huang S."/>
            <person name="Yan J."/>
        </authorList>
    </citation>
    <scope>NUCLEOTIDE SEQUENCE [LARGE SCALE GENOMIC DNA]</scope>
    <source>
        <strain evidence="2">Ta-2019</strain>
    </source>
</reference>